<name>A0AA41N694_SCICA</name>
<accession>A0AA41N694</accession>
<proteinExistence type="predicted"/>
<dbReference type="EMBL" id="JAATJV010392999">
    <property type="protein sequence ID" value="MBZ3884396.1"/>
    <property type="molecule type" value="Genomic_DNA"/>
</dbReference>
<evidence type="ECO:0000259" key="2">
    <source>
        <dbReference type="PROSITE" id="PS50011"/>
    </source>
</evidence>
<organism evidence="3 4">
    <name type="scientific">Sciurus carolinensis</name>
    <name type="common">Eastern gray squirrel</name>
    <dbReference type="NCBI Taxonomy" id="30640"/>
    <lineage>
        <taxon>Eukaryota</taxon>
        <taxon>Metazoa</taxon>
        <taxon>Chordata</taxon>
        <taxon>Craniata</taxon>
        <taxon>Vertebrata</taxon>
        <taxon>Euteleostomi</taxon>
        <taxon>Mammalia</taxon>
        <taxon>Eutheria</taxon>
        <taxon>Euarchontoglires</taxon>
        <taxon>Glires</taxon>
        <taxon>Rodentia</taxon>
        <taxon>Sciuromorpha</taxon>
        <taxon>Sciuridae</taxon>
        <taxon>Sciurinae</taxon>
        <taxon>Sciurini</taxon>
        <taxon>Sciurus</taxon>
    </lineage>
</organism>
<dbReference type="Proteomes" id="UP001166674">
    <property type="component" value="Unassembled WGS sequence"/>
</dbReference>
<evidence type="ECO:0000313" key="3">
    <source>
        <dbReference type="EMBL" id="MBZ3884396.1"/>
    </source>
</evidence>
<dbReference type="PANTHER" id="PTHR46240:SF1">
    <property type="entry name" value="SERINE_THREONINE-PROTEIN KINASE ULK4"/>
    <property type="match status" value="1"/>
</dbReference>
<feature type="domain" description="Protein kinase" evidence="2">
    <location>
        <begin position="4"/>
        <end position="359"/>
    </location>
</feature>
<evidence type="ECO:0000256" key="1">
    <source>
        <dbReference type="SAM" id="MobiDB-lite"/>
    </source>
</evidence>
<gene>
    <name evidence="3" type="ORF">SUZIE_177730</name>
</gene>
<evidence type="ECO:0000313" key="4">
    <source>
        <dbReference type="Proteomes" id="UP001166674"/>
    </source>
</evidence>
<dbReference type="InterPro" id="IPR045906">
    <property type="entry name" value="ULK4"/>
</dbReference>
<keyword evidence="3" id="KW-0808">Transferase</keyword>
<dbReference type="Gene3D" id="1.10.510.10">
    <property type="entry name" value="Transferase(Phosphotransferase) domain 1"/>
    <property type="match status" value="1"/>
</dbReference>
<dbReference type="PROSITE" id="PS50011">
    <property type="entry name" value="PROTEIN_KINASE_DOM"/>
    <property type="match status" value="1"/>
</dbReference>
<keyword evidence="3" id="KW-0418">Kinase</keyword>
<dbReference type="AlphaFoldDB" id="A0AA41N694"/>
<dbReference type="GO" id="GO:0004672">
    <property type="term" value="F:protein kinase activity"/>
    <property type="evidence" value="ECO:0007669"/>
    <property type="project" value="InterPro"/>
</dbReference>
<comment type="caution">
    <text evidence="3">The sequence shown here is derived from an EMBL/GenBank/DDBJ whole genome shotgun (WGS) entry which is preliminary data.</text>
</comment>
<feature type="compositionally biased region" description="Polar residues" evidence="1">
    <location>
        <begin position="251"/>
        <end position="262"/>
    </location>
</feature>
<reference evidence="3" key="1">
    <citation type="submission" date="2020-03" db="EMBL/GenBank/DDBJ databases">
        <title>Studies in the Genomics of Life Span.</title>
        <authorList>
            <person name="Glass D."/>
        </authorList>
    </citation>
    <scope>NUCLEOTIDE SEQUENCE</scope>
    <source>
        <strain evidence="3">SUZIE</strain>
        <tissue evidence="3">Muscle</tissue>
    </source>
</reference>
<dbReference type="Pfam" id="PF00069">
    <property type="entry name" value="Pkinase"/>
    <property type="match status" value="1"/>
</dbReference>
<feature type="region of interest" description="Disordered" evidence="1">
    <location>
        <begin position="235"/>
        <end position="262"/>
    </location>
</feature>
<dbReference type="GO" id="GO:0005524">
    <property type="term" value="F:ATP binding"/>
    <property type="evidence" value="ECO:0007669"/>
    <property type="project" value="InterPro"/>
</dbReference>
<protein>
    <submittedName>
        <fullName evidence="3">Serine/threonine-protein kinase ULK4</fullName>
    </submittedName>
</protein>
<dbReference type="InterPro" id="IPR011009">
    <property type="entry name" value="Kinase-like_dom_sf"/>
</dbReference>
<sequence>MENFILYEEIGRGSKTVVYKGRRKGTINFVAILCTEKCKRPEITNWVRLTHEIKHKNIVTFHEWYETSNHLWLVVELCTGGSLETVIAQDENLPEDVVREFGIDLITGLHHLHKLGILFCDISPGKILLEGPGTLKFSNFCLAKVEGESLEEFFALVAAEEGGGDSGENVLKKSMKNRVKGKPPFFSESVSELIEKILYEDPLPPIPKENPTELRPKNTIGGQLNESIFLLSSRPTPRTSTAVGLSPGEDMTQNSPQKTSPLTKVTNGHLSQEALESQMRALIYTDSDLVVTPIIDNPKIMKQPPVKFDPKILHLPAHSVDKLLFLKDQDWNDFLQQVCSQIDSTEKSTAASRAKLNLLCYLCVVAGHKEVATRLLHSPLVGGVRQKPFLGAPQLAFMCLAVVFLWRLKQGAEILITV</sequence>
<keyword evidence="4" id="KW-1185">Reference proteome</keyword>
<dbReference type="PANTHER" id="PTHR46240">
    <property type="entry name" value="SER/THR PROTEIN KINASE ULK4"/>
    <property type="match status" value="1"/>
</dbReference>
<dbReference type="SUPFAM" id="SSF56112">
    <property type="entry name" value="Protein kinase-like (PK-like)"/>
    <property type="match status" value="1"/>
</dbReference>
<dbReference type="InterPro" id="IPR000719">
    <property type="entry name" value="Prot_kinase_dom"/>
</dbReference>